<keyword evidence="2 6" id="KW-0812">Transmembrane</keyword>
<protein>
    <recommendedName>
        <fullName evidence="5">Transmembrane protein 254</fullName>
    </recommendedName>
</protein>
<feature type="transmembrane region" description="Helical" evidence="6">
    <location>
        <begin position="12"/>
        <end position="31"/>
    </location>
</feature>
<dbReference type="GO" id="GO:0016020">
    <property type="term" value="C:membrane"/>
    <property type="evidence" value="ECO:0007669"/>
    <property type="project" value="UniProtKB-SubCell"/>
</dbReference>
<reference evidence="7" key="1">
    <citation type="submission" date="2016-05" db="EMBL/GenBank/DDBJ databases">
        <authorList>
            <person name="Lavstsen T."/>
            <person name="Jespersen J.S."/>
        </authorList>
    </citation>
    <scope>NUCLEOTIDE SEQUENCE</scope>
    <source>
        <tissue evidence="7">Brain</tissue>
    </source>
</reference>
<dbReference type="InterPro" id="IPR028110">
    <property type="entry name" value="TMEM254"/>
</dbReference>
<dbReference type="Pfam" id="PF14934">
    <property type="entry name" value="TMEM254"/>
    <property type="match status" value="1"/>
</dbReference>
<organism evidence="7">
    <name type="scientific">Iconisemion striatum</name>
    <dbReference type="NCBI Taxonomy" id="60296"/>
    <lineage>
        <taxon>Eukaryota</taxon>
        <taxon>Metazoa</taxon>
        <taxon>Chordata</taxon>
        <taxon>Craniata</taxon>
        <taxon>Vertebrata</taxon>
        <taxon>Euteleostomi</taxon>
        <taxon>Actinopterygii</taxon>
        <taxon>Neopterygii</taxon>
        <taxon>Teleostei</taxon>
        <taxon>Neoteleostei</taxon>
        <taxon>Acanthomorphata</taxon>
        <taxon>Ovalentaria</taxon>
        <taxon>Atherinomorphae</taxon>
        <taxon>Cyprinodontiformes</taxon>
        <taxon>Nothobranchiidae</taxon>
        <taxon>Iconisemion</taxon>
    </lineage>
</organism>
<dbReference type="PANTHER" id="PTHR34104">
    <property type="entry name" value="TRANSMEMBRANE PROTEIN 254"/>
    <property type="match status" value="1"/>
</dbReference>
<feature type="transmembrane region" description="Helical" evidence="6">
    <location>
        <begin position="61"/>
        <end position="80"/>
    </location>
</feature>
<reference evidence="7" key="2">
    <citation type="submission" date="2016-06" db="EMBL/GenBank/DDBJ databases">
        <title>The genome of a short-lived fish provides insights into sex chromosome evolution and the genetic control of aging.</title>
        <authorList>
            <person name="Reichwald K."/>
            <person name="Felder M."/>
            <person name="Petzold A."/>
            <person name="Koch P."/>
            <person name="Groth M."/>
            <person name="Platzer M."/>
        </authorList>
    </citation>
    <scope>NUCLEOTIDE SEQUENCE</scope>
    <source>
        <tissue evidence="7">Brain</tissue>
    </source>
</reference>
<dbReference type="PANTHER" id="PTHR34104:SF3">
    <property type="entry name" value="TRANSMEMBRANE PROTEIN 254"/>
    <property type="match status" value="1"/>
</dbReference>
<evidence type="ECO:0000256" key="4">
    <source>
        <dbReference type="ARBA" id="ARBA00023136"/>
    </source>
</evidence>
<evidence type="ECO:0000256" key="2">
    <source>
        <dbReference type="ARBA" id="ARBA00022692"/>
    </source>
</evidence>
<proteinExistence type="predicted"/>
<keyword evidence="3 6" id="KW-1133">Transmembrane helix</keyword>
<accession>A0A1A7YPV4</accession>
<keyword evidence="4 6" id="KW-0472">Membrane</keyword>
<dbReference type="EMBL" id="HADX01009952">
    <property type="protein sequence ID" value="SBP32184.1"/>
    <property type="molecule type" value="Transcribed_RNA"/>
</dbReference>
<evidence type="ECO:0000256" key="5">
    <source>
        <dbReference type="ARBA" id="ARBA00034834"/>
    </source>
</evidence>
<evidence type="ECO:0000256" key="1">
    <source>
        <dbReference type="ARBA" id="ARBA00004141"/>
    </source>
</evidence>
<evidence type="ECO:0000256" key="6">
    <source>
        <dbReference type="SAM" id="Phobius"/>
    </source>
</evidence>
<gene>
    <name evidence="7" type="primary">TMEM254</name>
</gene>
<dbReference type="EMBL" id="HADW01015998">
    <property type="protein sequence ID" value="SBP17398.1"/>
    <property type="molecule type" value="Transcribed_RNA"/>
</dbReference>
<sequence length="120" mass="13836">MAKNDYFKRTSLFWIVSVTLAVGYFSCIVFAPERIPFQHLGGFGSFCKHLVDNYAGMMYKGWWAAFAVHVFEACVALNVCRKKGIDSSATRFLWFFQTFLFGFASLGLLLKYNPEHPKRR</sequence>
<dbReference type="AlphaFoldDB" id="A0A1A7YPV4"/>
<feature type="transmembrane region" description="Helical" evidence="6">
    <location>
        <begin position="92"/>
        <end position="110"/>
    </location>
</feature>
<evidence type="ECO:0000256" key="3">
    <source>
        <dbReference type="ARBA" id="ARBA00022989"/>
    </source>
</evidence>
<comment type="subcellular location">
    <subcellularLocation>
        <location evidence="1">Membrane</location>
        <topology evidence="1">Multi-pass membrane protein</topology>
    </subcellularLocation>
</comment>
<name>A0A1A7YPV4_9TELE</name>
<evidence type="ECO:0000313" key="7">
    <source>
        <dbReference type="EMBL" id="SBP32184.1"/>
    </source>
</evidence>